<dbReference type="EMBL" id="LWDF02000326">
    <property type="protein sequence ID" value="KAE8250420.1"/>
    <property type="molecule type" value="Genomic_DNA"/>
</dbReference>
<accession>A0A8T8SY05</accession>
<name>A0A8T8SY05_9BASI</name>
<protein>
    <recommendedName>
        <fullName evidence="5">Secreted protein</fullName>
    </recommendedName>
</protein>
<feature type="chain" id="PRO_5035749991" description="Secreted protein" evidence="2">
    <location>
        <begin position="24"/>
        <end position="144"/>
    </location>
</feature>
<feature type="region of interest" description="Disordered" evidence="1">
    <location>
        <begin position="53"/>
        <end position="79"/>
    </location>
</feature>
<dbReference type="AlphaFoldDB" id="A0A8T8SY05"/>
<dbReference type="Proteomes" id="UP000077521">
    <property type="component" value="Unassembled WGS sequence"/>
</dbReference>
<keyword evidence="2" id="KW-0732">Signal</keyword>
<organism evidence="3 4">
    <name type="scientific">Tilletia indica</name>
    <dbReference type="NCBI Taxonomy" id="43049"/>
    <lineage>
        <taxon>Eukaryota</taxon>
        <taxon>Fungi</taxon>
        <taxon>Dikarya</taxon>
        <taxon>Basidiomycota</taxon>
        <taxon>Ustilaginomycotina</taxon>
        <taxon>Exobasidiomycetes</taxon>
        <taxon>Tilletiales</taxon>
        <taxon>Tilletiaceae</taxon>
        <taxon>Tilletia</taxon>
    </lineage>
</organism>
<reference evidence="3" key="2">
    <citation type="journal article" date="2019" name="IMA Fungus">
        <title>Genome sequencing and comparison of five Tilletia species to identify candidate genes for the detection of regulated species infecting wheat.</title>
        <authorList>
            <person name="Nguyen H.D.T."/>
            <person name="Sultana T."/>
            <person name="Kesanakurti P."/>
            <person name="Hambleton S."/>
        </authorList>
    </citation>
    <scope>NUCLEOTIDE SEQUENCE</scope>
    <source>
        <strain evidence="3">DAOMC 236416</strain>
    </source>
</reference>
<keyword evidence="4" id="KW-1185">Reference proteome</keyword>
<evidence type="ECO:0000313" key="3">
    <source>
        <dbReference type="EMBL" id="KAE8250420.1"/>
    </source>
</evidence>
<feature type="region of interest" description="Disordered" evidence="1">
    <location>
        <begin position="99"/>
        <end position="119"/>
    </location>
</feature>
<sequence length="144" mass="15817">MFLLPFGALLYACWLTTSMRTSAQTRAVSLRWTALSATSRILVADMLNKHILDPPHRHSRTRQSRRSASVSLAPTADQQGRPVVKLRSLLGVIHNEVTSRSSRPSPMYSTSSSFSDSEVSPSLKLGHCTASSSASSWYVLSYFG</sequence>
<reference evidence="3" key="1">
    <citation type="submission" date="2016-04" db="EMBL/GenBank/DDBJ databases">
        <authorList>
            <person name="Nguyen H.D."/>
            <person name="Samba Siva P."/>
            <person name="Cullis J."/>
            <person name="Levesque C.A."/>
            <person name="Hambleton S."/>
        </authorList>
    </citation>
    <scope>NUCLEOTIDE SEQUENCE</scope>
    <source>
        <strain evidence="3">DAOMC 236416</strain>
    </source>
</reference>
<evidence type="ECO:0000256" key="1">
    <source>
        <dbReference type="SAM" id="MobiDB-lite"/>
    </source>
</evidence>
<comment type="caution">
    <text evidence="3">The sequence shown here is derived from an EMBL/GenBank/DDBJ whole genome shotgun (WGS) entry which is preliminary data.</text>
</comment>
<evidence type="ECO:0000256" key="2">
    <source>
        <dbReference type="SAM" id="SignalP"/>
    </source>
</evidence>
<evidence type="ECO:0000313" key="4">
    <source>
        <dbReference type="Proteomes" id="UP000077521"/>
    </source>
</evidence>
<evidence type="ECO:0008006" key="5">
    <source>
        <dbReference type="Google" id="ProtNLM"/>
    </source>
</evidence>
<feature type="signal peptide" evidence="2">
    <location>
        <begin position="1"/>
        <end position="23"/>
    </location>
</feature>
<proteinExistence type="predicted"/>
<gene>
    <name evidence="3" type="ORF">A4X13_0g4747</name>
</gene>